<evidence type="ECO:0000259" key="1">
    <source>
        <dbReference type="PROSITE" id="PS50206"/>
    </source>
</evidence>
<keyword evidence="3" id="KW-1185">Reference proteome</keyword>
<gene>
    <name evidence="2" type="ORF">OB919_18680</name>
</gene>
<dbReference type="EMBL" id="JAOPJZ010000026">
    <property type="protein sequence ID" value="MCU4753979.1"/>
    <property type="molecule type" value="Genomic_DNA"/>
</dbReference>
<organism evidence="2 3">
    <name type="scientific">Natronosalvus hydrolyticus</name>
    <dbReference type="NCBI Taxonomy" id="2979988"/>
    <lineage>
        <taxon>Archaea</taxon>
        <taxon>Methanobacteriati</taxon>
        <taxon>Methanobacteriota</taxon>
        <taxon>Stenosarchaea group</taxon>
        <taxon>Halobacteria</taxon>
        <taxon>Halobacteriales</taxon>
        <taxon>Natrialbaceae</taxon>
        <taxon>Natronosalvus</taxon>
    </lineage>
</organism>
<dbReference type="SUPFAM" id="SSF52821">
    <property type="entry name" value="Rhodanese/Cell cycle control phosphatase"/>
    <property type="match status" value="1"/>
</dbReference>
<protein>
    <submittedName>
        <fullName evidence="2">Rhodanese-like domain-containing protein</fullName>
    </submittedName>
</protein>
<accession>A0AAP2ZDJ5</accession>
<evidence type="ECO:0000313" key="2">
    <source>
        <dbReference type="EMBL" id="MCU4753979.1"/>
    </source>
</evidence>
<dbReference type="PROSITE" id="PS50206">
    <property type="entry name" value="RHODANESE_3"/>
    <property type="match status" value="1"/>
</dbReference>
<dbReference type="SMART" id="SM00450">
    <property type="entry name" value="RHOD"/>
    <property type="match status" value="1"/>
</dbReference>
<dbReference type="InterPro" id="IPR001763">
    <property type="entry name" value="Rhodanese-like_dom"/>
</dbReference>
<dbReference type="Pfam" id="PF00581">
    <property type="entry name" value="Rhodanese"/>
    <property type="match status" value="1"/>
</dbReference>
<reference evidence="2 3" key="1">
    <citation type="submission" date="2022-09" db="EMBL/GenBank/DDBJ databases">
        <title>Enrichment on poylsaccharides allowed isolation of novel metabolic and taxonomic groups of Haloarchaea.</title>
        <authorList>
            <person name="Sorokin D.Y."/>
            <person name="Elcheninov A.G."/>
            <person name="Khizhniak T.V."/>
            <person name="Kolganova T.V."/>
            <person name="Kublanov I.V."/>
        </authorList>
    </citation>
    <scope>NUCLEOTIDE SEQUENCE [LARGE SCALE GENOMIC DNA]</scope>
    <source>
        <strain evidence="2 3">AArc-curdl1</strain>
    </source>
</reference>
<dbReference type="Gene3D" id="3.40.250.10">
    <property type="entry name" value="Rhodanese-like domain"/>
    <property type="match status" value="1"/>
</dbReference>
<name>A0AAP2ZDJ5_9EURY</name>
<dbReference type="AlphaFoldDB" id="A0AAP2ZDJ5"/>
<comment type="caution">
    <text evidence="2">The sequence shown here is derived from an EMBL/GenBank/DDBJ whole genome shotgun (WGS) entry which is preliminary data.</text>
</comment>
<dbReference type="Proteomes" id="UP001321047">
    <property type="component" value="Unassembled WGS sequence"/>
</dbReference>
<feature type="domain" description="Rhodanese" evidence="1">
    <location>
        <begin position="60"/>
        <end position="151"/>
    </location>
</feature>
<evidence type="ECO:0000313" key="3">
    <source>
        <dbReference type="Proteomes" id="UP001321047"/>
    </source>
</evidence>
<dbReference type="PROSITE" id="PS51257">
    <property type="entry name" value="PROKAR_LIPOPROTEIN"/>
    <property type="match status" value="1"/>
</dbReference>
<sequence>MKRRELVAVAGSLSLGGLAGCLGGFDDESSNDWPSSYDTANYEDVTVPLVPLEDAFEWYEAGDTRYVDTRGPGQYASAHIAGAVLSSAPDGEEDDPTEDWGLDTRIVTYCDCPHSLATMRASRLRQAGFESVYALDDGFPAWRDAGHPVETDEGADSVATYEIVGRSSPDHAEEYVWLSTVDGAQREITQVQADGSYELTVRFSGVDRDTVLALEAPEYELEATLEELTAGVVTA</sequence>
<dbReference type="InterPro" id="IPR036873">
    <property type="entry name" value="Rhodanese-like_dom_sf"/>
</dbReference>
<dbReference type="CDD" id="cd00158">
    <property type="entry name" value="RHOD"/>
    <property type="match status" value="1"/>
</dbReference>
<proteinExistence type="predicted"/>
<dbReference type="RefSeq" id="WP_342810284.1">
    <property type="nucleotide sequence ID" value="NZ_JAOPJZ010000026.1"/>
</dbReference>